<gene>
    <name evidence="12" type="ORF">B0H94_11646</name>
</gene>
<dbReference type="PROSITE" id="PS00409">
    <property type="entry name" value="PROKAR_NTER_METHYL"/>
    <property type="match status" value="1"/>
</dbReference>
<feature type="transmembrane region" description="Helical" evidence="10">
    <location>
        <begin position="12"/>
        <end position="33"/>
    </location>
</feature>
<keyword evidence="5 10" id="KW-0812">Transmembrane</keyword>
<dbReference type="PIRSF" id="PIRSF029928">
    <property type="entry name" value="Late_competence_ComGC"/>
    <property type="match status" value="1"/>
</dbReference>
<keyword evidence="7 10" id="KW-0472">Membrane</keyword>
<comment type="similarity">
    <text evidence="9 10">Belongs to the ComGC family.</text>
</comment>
<evidence type="ECO:0000313" key="12">
    <source>
        <dbReference type="EMBL" id="PSL42341.1"/>
    </source>
</evidence>
<reference evidence="12 13" key="1">
    <citation type="submission" date="2018-03" db="EMBL/GenBank/DDBJ databases">
        <title>Genomic Encyclopedia of Type Strains, Phase III (KMG-III): the genomes of soil and plant-associated and newly described type strains.</title>
        <authorList>
            <person name="Whitman W."/>
        </authorList>
    </citation>
    <scope>NUCLEOTIDE SEQUENCE [LARGE SCALE GENOMIC DNA]</scope>
    <source>
        <strain evidence="12 13">CGMCC 1.07653</strain>
    </source>
</reference>
<dbReference type="GO" id="GO:0030420">
    <property type="term" value="P:establishment of competence for transformation"/>
    <property type="evidence" value="ECO:0007669"/>
    <property type="project" value="UniProtKB-UniRule"/>
</dbReference>
<dbReference type="EMBL" id="PYAV01000016">
    <property type="protein sequence ID" value="PSL42341.1"/>
    <property type="molecule type" value="Genomic_DNA"/>
</dbReference>
<dbReference type="AlphaFoldDB" id="A0A2P8H820"/>
<dbReference type="SUPFAM" id="SSF54523">
    <property type="entry name" value="Pili subunits"/>
    <property type="match status" value="1"/>
</dbReference>
<feature type="propeptide" id="PRO_5035527682" evidence="11">
    <location>
        <begin position="1"/>
        <end position="8"/>
    </location>
</feature>
<evidence type="ECO:0000256" key="5">
    <source>
        <dbReference type="ARBA" id="ARBA00022692"/>
    </source>
</evidence>
<evidence type="ECO:0000256" key="3">
    <source>
        <dbReference type="ARBA" id="ARBA00022475"/>
    </source>
</evidence>
<evidence type="ECO:0000256" key="4">
    <source>
        <dbReference type="ARBA" id="ARBA00022481"/>
    </source>
</evidence>
<evidence type="ECO:0000256" key="11">
    <source>
        <dbReference type="PIRSR" id="PIRSR029928-50"/>
    </source>
</evidence>
<accession>A0A2P8H820</accession>
<dbReference type="InterPro" id="IPR045584">
    <property type="entry name" value="Pilin-like"/>
</dbReference>
<comment type="subunit">
    <text evidence="10">Homodimer.</text>
</comment>
<organism evidence="12 13">
    <name type="scientific">Salsuginibacillus halophilus</name>
    <dbReference type="NCBI Taxonomy" id="517424"/>
    <lineage>
        <taxon>Bacteria</taxon>
        <taxon>Bacillati</taxon>
        <taxon>Bacillota</taxon>
        <taxon>Bacilli</taxon>
        <taxon>Bacillales</taxon>
        <taxon>Bacillaceae</taxon>
        <taxon>Salsuginibacillus</taxon>
    </lineage>
</organism>
<dbReference type="Gene3D" id="3.30.700.10">
    <property type="entry name" value="Glycoprotein, Type 4 Pilin"/>
    <property type="match status" value="1"/>
</dbReference>
<evidence type="ECO:0000256" key="10">
    <source>
        <dbReference type="PIRNR" id="PIRNR029928"/>
    </source>
</evidence>
<keyword evidence="6 10" id="KW-1133">Transmembrane helix</keyword>
<dbReference type="Pfam" id="PF07963">
    <property type="entry name" value="N_methyl"/>
    <property type="match status" value="1"/>
</dbReference>
<evidence type="ECO:0000313" key="13">
    <source>
        <dbReference type="Proteomes" id="UP000242310"/>
    </source>
</evidence>
<keyword evidence="3 10" id="KW-1003">Cell membrane</keyword>
<evidence type="ECO:0000256" key="2">
    <source>
        <dbReference type="ARBA" id="ARBA00004241"/>
    </source>
</evidence>
<dbReference type="GO" id="GO:0009986">
    <property type="term" value="C:cell surface"/>
    <property type="evidence" value="ECO:0007669"/>
    <property type="project" value="UniProtKB-SubCell"/>
</dbReference>
<feature type="modified residue" description="N-methylphenylalanine" evidence="11">
    <location>
        <position position="9"/>
    </location>
</feature>
<proteinExistence type="inferred from homology"/>
<keyword evidence="10" id="KW-0813">Transport</keyword>
<evidence type="ECO:0000256" key="7">
    <source>
        <dbReference type="ARBA" id="ARBA00023136"/>
    </source>
</evidence>
<dbReference type="NCBIfam" id="TIGR02532">
    <property type="entry name" value="IV_pilin_GFxxxE"/>
    <property type="match status" value="1"/>
</dbReference>
<dbReference type="NCBIfam" id="NF040999">
    <property type="entry name" value="pilin_ComGC"/>
    <property type="match status" value="1"/>
</dbReference>
<evidence type="ECO:0000256" key="1">
    <source>
        <dbReference type="ARBA" id="ARBA00004162"/>
    </source>
</evidence>
<dbReference type="OrthoDB" id="1798043at2"/>
<comment type="function">
    <text evidence="10">Required for transformation and DNA binding.</text>
</comment>
<dbReference type="Proteomes" id="UP000242310">
    <property type="component" value="Unassembled WGS sequence"/>
</dbReference>
<dbReference type="InterPro" id="IPR012902">
    <property type="entry name" value="N_methyl_site"/>
</dbReference>
<keyword evidence="13" id="KW-1185">Reference proteome</keyword>
<evidence type="ECO:0000256" key="8">
    <source>
        <dbReference type="ARBA" id="ARBA00023287"/>
    </source>
</evidence>
<evidence type="ECO:0000256" key="9">
    <source>
        <dbReference type="ARBA" id="ARBA00043982"/>
    </source>
</evidence>
<feature type="chain" id="PRO_5035527683" description="ComG operon protein 3" evidence="11">
    <location>
        <begin position="9"/>
        <end position="102"/>
    </location>
</feature>
<dbReference type="RefSeq" id="WP_106589794.1">
    <property type="nucleotide sequence ID" value="NZ_PYAV01000016.1"/>
</dbReference>
<dbReference type="GO" id="GO:0005886">
    <property type="term" value="C:plasma membrane"/>
    <property type="evidence" value="ECO:0007669"/>
    <property type="project" value="UniProtKB-SubCell"/>
</dbReference>
<evidence type="ECO:0000256" key="6">
    <source>
        <dbReference type="ARBA" id="ARBA00022989"/>
    </source>
</evidence>
<keyword evidence="4 11" id="KW-0488">Methylation</keyword>
<sequence>MKKRNEKGFTLIEMVIVLVIISVLLLVAVPSMVKNSSVAESKGCEATVDLVQAQTGAYHIEMGEQVTDLQDLVDEDFVDTLECPDGTPLNLVEGRVGIGDND</sequence>
<name>A0A2P8H820_9BACI</name>
<comment type="caution">
    <text evidence="12">The sequence shown here is derived from an EMBL/GenBank/DDBJ whole genome shotgun (WGS) entry which is preliminary data.</text>
</comment>
<comment type="subcellular location">
    <subcellularLocation>
        <location evidence="1">Cell membrane</location>
        <topology evidence="1">Single-pass membrane protein</topology>
    </subcellularLocation>
    <subcellularLocation>
        <location evidence="2">Cell surface</location>
    </subcellularLocation>
</comment>
<dbReference type="InterPro" id="IPR016940">
    <property type="entry name" value="ComGC"/>
</dbReference>
<keyword evidence="8 10" id="KW-0178">Competence</keyword>
<protein>
    <recommendedName>
        <fullName evidence="10">ComG operon protein 3</fullName>
    </recommendedName>
</protein>